<dbReference type="GO" id="GO:0009017">
    <property type="term" value="F:succinylglutamate desuccinylase activity"/>
    <property type="evidence" value="ECO:0007669"/>
    <property type="project" value="UniProtKB-EC"/>
</dbReference>
<dbReference type="GO" id="GO:0016788">
    <property type="term" value="F:hydrolase activity, acting on ester bonds"/>
    <property type="evidence" value="ECO:0007669"/>
    <property type="project" value="InterPro"/>
</dbReference>
<evidence type="ECO:0000313" key="9">
    <source>
        <dbReference type="Proteomes" id="UP000814126"/>
    </source>
</evidence>
<dbReference type="PANTHER" id="PTHR15162">
    <property type="entry name" value="ASPARTOACYLASE"/>
    <property type="match status" value="1"/>
</dbReference>
<dbReference type="RefSeq" id="WP_236326988.1">
    <property type="nucleotide sequence ID" value="NZ_WJZX01000268.1"/>
</dbReference>
<evidence type="ECO:0000259" key="6">
    <source>
        <dbReference type="Pfam" id="PF04952"/>
    </source>
</evidence>
<feature type="non-terminal residue" evidence="8">
    <location>
        <position position="1"/>
    </location>
</feature>
<keyword evidence="3" id="KW-0479">Metal-binding</keyword>
<dbReference type="EC" id="3.5.1.96" evidence="8"/>
<organism evidence="8 9">
    <name type="scientific">Pseudomonas poae</name>
    <dbReference type="NCBI Taxonomy" id="200451"/>
    <lineage>
        <taxon>Bacteria</taxon>
        <taxon>Pseudomonadati</taxon>
        <taxon>Pseudomonadota</taxon>
        <taxon>Gammaproteobacteria</taxon>
        <taxon>Pseudomonadales</taxon>
        <taxon>Pseudomonadaceae</taxon>
        <taxon>Pseudomonas</taxon>
    </lineage>
</organism>
<comment type="cofactor">
    <cofactor evidence="1">
        <name>Zn(2+)</name>
        <dbReference type="ChEBI" id="CHEBI:29105"/>
    </cofactor>
</comment>
<dbReference type="Pfam" id="PF24827">
    <property type="entry name" value="AstE_AspA_cat"/>
    <property type="match status" value="1"/>
</dbReference>
<keyword evidence="2" id="KW-0056">Arginine metabolism</keyword>
<dbReference type="InterPro" id="IPR007036">
    <property type="entry name" value="Aste_AspA_hybrid_dom"/>
</dbReference>
<dbReference type="GO" id="GO:0008270">
    <property type="term" value="F:zinc ion binding"/>
    <property type="evidence" value="ECO:0007669"/>
    <property type="project" value="InterPro"/>
</dbReference>
<evidence type="ECO:0000256" key="5">
    <source>
        <dbReference type="ARBA" id="ARBA00022833"/>
    </source>
</evidence>
<dbReference type="HAMAP" id="MF_00767">
    <property type="entry name" value="Arg_catab_AstE"/>
    <property type="match status" value="1"/>
</dbReference>
<evidence type="ECO:0000259" key="7">
    <source>
        <dbReference type="Pfam" id="PF24827"/>
    </source>
</evidence>
<evidence type="ECO:0000256" key="2">
    <source>
        <dbReference type="ARBA" id="ARBA00022503"/>
    </source>
</evidence>
<protein>
    <submittedName>
        <fullName evidence="8">Succinylglutamate desuccinylase</fullName>
        <ecNumber evidence="8">3.5.1.96</ecNumber>
    </submittedName>
</protein>
<feature type="domain" description="AstE/AspA barrel-sandwich hybrid" evidence="6">
    <location>
        <begin position="171"/>
        <end position="244"/>
    </location>
</feature>
<evidence type="ECO:0000256" key="4">
    <source>
        <dbReference type="ARBA" id="ARBA00022801"/>
    </source>
</evidence>
<gene>
    <name evidence="8" type="ORF">GIV46_25200</name>
</gene>
<keyword evidence="5" id="KW-0862">Zinc</keyword>
<accession>A0AAP2S606</accession>
<dbReference type="GO" id="GO:0019545">
    <property type="term" value="P:L-arginine catabolic process to succinate"/>
    <property type="evidence" value="ECO:0007669"/>
    <property type="project" value="InterPro"/>
</dbReference>
<keyword evidence="4 8" id="KW-0378">Hydrolase</keyword>
<evidence type="ECO:0000256" key="1">
    <source>
        <dbReference type="ARBA" id="ARBA00001947"/>
    </source>
</evidence>
<dbReference type="Gene3D" id="3.40.630.10">
    <property type="entry name" value="Zn peptidases"/>
    <property type="match status" value="1"/>
</dbReference>
<evidence type="ECO:0000313" key="8">
    <source>
        <dbReference type="EMBL" id="MCF5658289.1"/>
    </source>
</evidence>
<dbReference type="SUPFAM" id="SSF53187">
    <property type="entry name" value="Zn-dependent exopeptidases"/>
    <property type="match status" value="1"/>
</dbReference>
<evidence type="ECO:0000256" key="3">
    <source>
        <dbReference type="ARBA" id="ARBA00022723"/>
    </source>
</evidence>
<dbReference type="PANTHER" id="PTHR15162:SF7">
    <property type="entry name" value="SUCCINYLGLUTAMATE DESUCCINYLASE"/>
    <property type="match status" value="1"/>
</dbReference>
<name>A0AAP2S606_9PSED</name>
<comment type="caution">
    <text evidence="8">The sequence shown here is derived from an EMBL/GenBank/DDBJ whole genome shotgun (WGS) entry which is preliminary data.</text>
</comment>
<dbReference type="Pfam" id="PF04952">
    <property type="entry name" value="AstE_AspA_hybrid"/>
    <property type="match status" value="1"/>
</dbReference>
<dbReference type="GO" id="GO:0019544">
    <property type="term" value="P:L-arginine catabolic process to L-glutamate"/>
    <property type="evidence" value="ECO:0007669"/>
    <property type="project" value="InterPro"/>
</dbReference>
<dbReference type="Proteomes" id="UP000814126">
    <property type="component" value="Unassembled WGS sequence"/>
</dbReference>
<reference evidence="8" key="1">
    <citation type="submission" date="2019-11" db="EMBL/GenBank/DDBJ databases">
        <title>Epiphytic Pseudomonas syringae from cherry orchards.</title>
        <authorList>
            <person name="Hulin M.T."/>
        </authorList>
    </citation>
    <scope>NUCLEOTIDE SEQUENCE</scope>
    <source>
        <strain evidence="8">PA-2-1F</strain>
    </source>
</reference>
<sequence>RNRILFLFGNPEAMRRGERYLELDVNRLFNGRHEQNIGPEAIRAAELEQLARSFFSLPGRWRLHYDLHTAIRGSKIEQFALYPWKEGRAHSRHELARLSAAGMQAVLLQNKASITFTAFTYEQLDAEAFTLELGKARPFGHNQGVDVSRLETRLTQIIEGTEPASETLDGLQLFSVAREVIKHSDAFLMHLPADVENFSQLEKGYLLAEDVAKTRWVIEEEGARIIFPNPKVKNGLRAGILIVPTTDAGLV</sequence>
<dbReference type="EMBL" id="WJZX01000268">
    <property type="protein sequence ID" value="MCF5658289.1"/>
    <property type="molecule type" value="Genomic_DNA"/>
</dbReference>
<dbReference type="AlphaFoldDB" id="A0AAP2S606"/>
<dbReference type="InterPro" id="IPR055438">
    <property type="entry name" value="AstE_AspA_cat"/>
</dbReference>
<proteinExistence type="inferred from homology"/>
<dbReference type="InterPro" id="IPR050178">
    <property type="entry name" value="AspA/AstE_fam"/>
</dbReference>
<feature type="domain" description="Succinylglutamate desuccinylase/Aspartoacylase catalytic" evidence="7">
    <location>
        <begin position="2"/>
        <end position="157"/>
    </location>
</feature>
<dbReference type="InterPro" id="IPR016681">
    <property type="entry name" value="SuccinylGlu_desuccinylase"/>
</dbReference>
<dbReference type="NCBIfam" id="NF003706">
    <property type="entry name" value="PRK05324.1"/>
    <property type="match status" value="1"/>
</dbReference>